<dbReference type="RefSeq" id="WP_198734575.1">
    <property type="nucleotide sequence ID" value="NZ_JAEINH010000013.1"/>
</dbReference>
<gene>
    <name evidence="1" type="ORF">JAV76_13380</name>
</gene>
<organism evidence="1 2">
    <name type="scientific">Sanguibacter suaedae</name>
    <dbReference type="NCBI Taxonomy" id="2795737"/>
    <lineage>
        <taxon>Bacteria</taxon>
        <taxon>Bacillati</taxon>
        <taxon>Actinomycetota</taxon>
        <taxon>Actinomycetes</taxon>
        <taxon>Micrococcales</taxon>
        <taxon>Sanguibacteraceae</taxon>
        <taxon>Sanguibacter</taxon>
    </lineage>
</organism>
<dbReference type="AlphaFoldDB" id="A0A934MC44"/>
<keyword evidence="2" id="KW-1185">Reference proteome</keyword>
<comment type="caution">
    <text evidence="1">The sequence shown here is derived from an EMBL/GenBank/DDBJ whole genome shotgun (WGS) entry which is preliminary data.</text>
</comment>
<evidence type="ECO:0000313" key="1">
    <source>
        <dbReference type="EMBL" id="MBI9116006.1"/>
    </source>
</evidence>
<proteinExistence type="predicted"/>
<dbReference type="Proteomes" id="UP000602087">
    <property type="component" value="Unassembled WGS sequence"/>
</dbReference>
<reference evidence="1" key="1">
    <citation type="submission" date="2020-12" db="EMBL/GenBank/DDBJ databases">
        <title>Sanguibacter suaedae sp. nov., isolated from Suaeda aralocaspica.</title>
        <authorList>
            <person name="Ma Q."/>
        </authorList>
    </citation>
    <scope>NUCLEOTIDE SEQUENCE</scope>
    <source>
        <strain evidence="1">YZGR15</strain>
    </source>
</reference>
<name>A0A934MC44_9MICO</name>
<dbReference type="PROSITE" id="PS51257">
    <property type="entry name" value="PROKAR_LIPOPROTEIN"/>
    <property type="match status" value="1"/>
</dbReference>
<accession>A0A934MC44</accession>
<sequence length="144" mass="15118">MTTHTNRKTFAAASGAAVLVATLLTGCGGGGGDLEAFCADVESVQSAGFLEDLDYTDSDAVDAAVADAREEVQNIEPPSDIEDDWETLSGAMDEMYGAMEGLDFTDPEQAEEMTAAMEKIDTEGVNEASDNVDAFIEEECSAAE</sequence>
<dbReference type="EMBL" id="JAEINH010000013">
    <property type="protein sequence ID" value="MBI9116006.1"/>
    <property type="molecule type" value="Genomic_DNA"/>
</dbReference>
<protein>
    <submittedName>
        <fullName evidence="1">Uncharacterized protein</fullName>
    </submittedName>
</protein>
<evidence type="ECO:0000313" key="2">
    <source>
        <dbReference type="Proteomes" id="UP000602087"/>
    </source>
</evidence>